<dbReference type="AlphaFoldDB" id="A0A1M6AY18"/>
<feature type="transmembrane region" description="Helical" evidence="1">
    <location>
        <begin position="115"/>
        <end position="141"/>
    </location>
</feature>
<evidence type="ECO:0008006" key="4">
    <source>
        <dbReference type="Google" id="ProtNLM"/>
    </source>
</evidence>
<feature type="transmembrane region" description="Helical" evidence="1">
    <location>
        <begin position="199"/>
        <end position="220"/>
    </location>
</feature>
<name>A0A1M6AY18_9CLOT</name>
<keyword evidence="1" id="KW-0812">Transmembrane</keyword>
<feature type="transmembrane region" description="Helical" evidence="1">
    <location>
        <begin position="240"/>
        <end position="265"/>
    </location>
</feature>
<dbReference type="EMBL" id="FQXU01000013">
    <property type="protein sequence ID" value="SHI41113.1"/>
    <property type="molecule type" value="Genomic_DNA"/>
</dbReference>
<sequence length="271" mass="30731">MLTNLLKYEFMKKWKSMKYILLGYALIEVILLVTSKVLNVTSGDPVPFVQEGTSDAKFGFFWFVCIVFYFLFTVLISIYPFFEGVTRYEKDLSGKQAPLELMIPAPSWKKILSKLVSTIVVTVGCTIIALASVMIFILVMSNFDKVLLTQISDWLKIILDYPFSLLFTIIYVILSYVSFYLLINFCTAVAKAITHKNKLSTLISIITFGVLVAIILYLSIKIENYPIVTFTFFKGLATGMASSLSSMILDIAILSFFFAGTSYIMEKRIEY</sequence>
<keyword evidence="1" id="KW-1133">Transmembrane helix</keyword>
<organism evidence="2 3">
    <name type="scientific">Clostridium intestinale DSM 6191</name>
    <dbReference type="NCBI Taxonomy" id="1121320"/>
    <lineage>
        <taxon>Bacteria</taxon>
        <taxon>Bacillati</taxon>
        <taxon>Bacillota</taxon>
        <taxon>Clostridia</taxon>
        <taxon>Eubacteriales</taxon>
        <taxon>Clostridiaceae</taxon>
        <taxon>Clostridium</taxon>
    </lineage>
</organism>
<dbReference type="RefSeq" id="WP_073022114.1">
    <property type="nucleotide sequence ID" value="NZ_FQXU01000013.1"/>
</dbReference>
<reference evidence="2 3" key="1">
    <citation type="submission" date="2016-11" db="EMBL/GenBank/DDBJ databases">
        <authorList>
            <person name="Jaros S."/>
            <person name="Januszkiewicz K."/>
            <person name="Wedrychowicz H."/>
        </authorList>
    </citation>
    <scope>NUCLEOTIDE SEQUENCE [LARGE SCALE GENOMIC DNA]</scope>
    <source>
        <strain evidence="2 3">DSM 6191</strain>
    </source>
</reference>
<evidence type="ECO:0000256" key="1">
    <source>
        <dbReference type="SAM" id="Phobius"/>
    </source>
</evidence>
<protein>
    <recommendedName>
        <fullName evidence="4">ABC-2 family transporter protein</fullName>
    </recommendedName>
</protein>
<feature type="transmembrane region" description="Helical" evidence="1">
    <location>
        <begin position="161"/>
        <end position="187"/>
    </location>
</feature>
<feature type="transmembrane region" description="Helical" evidence="1">
    <location>
        <begin position="60"/>
        <end position="82"/>
    </location>
</feature>
<evidence type="ECO:0000313" key="3">
    <source>
        <dbReference type="Proteomes" id="UP000184241"/>
    </source>
</evidence>
<evidence type="ECO:0000313" key="2">
    <source>
        <dbReference type="EMBL" id="SHI41113.1"/>
    </source>
</evidence>
<feature type="transmembrane region" description="Helical" evidence="1">
    <location>
        <begin position="21"/>
        <end position="40"/>
    </location>
</feature>
<dbReference type="Proteomes" id="UP000184241">
    <property type="component" value="Unassembled WGS sequence"/>
</dbReference>
<proteinExistence type="predicted"/>
<accession>A0A1M6AY18</accession>
<keyword evidence="1" id="KW-0472">Membrane</keyword>
<gene>
    <name evidence="2" type="ORF">SAMN02745941_03785</name>
</gene>